<dbReference type="GO" id="GO:0015941">
    <property type="term" value="P:pantothenate catabolic process"/>
    <property type="evidence" value="ECO:0007669"/>
    <property type="project" value="InterPro"/>
</dbReference>
<feature type="binding site" evidence="3">
    <location>
        <position position="296"/>
    </location>
    <ligand>
        <name>CTP</name>
        <dbReference type="ChEBI" id="CHEBI:37563"/>
    </ligand>
</feature>
<feature type="binding site" evidence="3">
    <location>
        <position position="330"/>
    </location>
    <ligand>
        <name>CTP</name>
        <dbReference type="ChEBI" id="CHEBI:37563"/>
    </ligand>
</feature>
<dbReference type="SUPFAM" id="SSF102645">
    <property type="entry name" value="CoaB-like"/>
    <property type="match status" value="1"/>
</dbReference>
<dbReference type="EC" id="6.3.2.5" evidence="3"/>
<dbReference type="NCBIfam" id="TIGR00521">
    <property type="entry name" value="coaBC_dfp"/>
    <property type="match status" value="1"/>
</dbReference>
<comment type="caution">
    <text evidence="7">The sequence shown here is derived from an EMBL/GenBank/DDBJ whole genome shotgun (WGS) entry which is preliminary data.</text>
</comment>
<dbReference type="PANTHER" id="PTHR14359">
    <property type="entry name" value="HOMO-OLIGOMERIC FLAVIN CONTAINING CYS DECARBOXYLASE FAMILY"/>
    <property type="match status" value="1"/>
</dbReference>
<keyword evidence="3" id="KW-0460">Magnesium</keyword>
<sequence length="411" mass="43538">MSGALAGKRIVLGVSGGIAAYKAVELARQLALQGAEIQAALTRSALAFVQSLPFEVLTGRAPISRMFPIEGAAHPGDMPHISLTGRADLIVIAPATANLIGKFAGGIGDDFLSTLLLSARSPVLVVPAMNPRMWSSPAVRENVKKLRERGHLVMEPGVGRMARAEEGEGSGRMPEPEAILAEVLRLLAPPHDLAGMRLVVSAGPTRERWDAVRYLTNRSSGKMGYALAAAAAARGAEVTLVSGPAGLPDPPGLRTVRVESAAEMREAVLAAWKEAHAGIMAAAVSDYRPAQPTERKHKKKDGPLTLKLERTADILAEMGKAKGKRLLVGFAAETGDLTKNAKDKLRRKGLDLIVANLIAGEEDAMGADAATAILIRAGGKEEHFPRLRKDALASAILDRLAEMWQKVKSTK</sequence>
<evidence type="ECO:0000256" key="3">
    <source>
        <dbReference type="HAMAP-Rule" id="MF_02225"/>
    </source>
</evidence>
<dbReference type="SUPFAM" id="SSF52507">
    <property type="entry name" value="Homo-oligomeric flavin-containing Cys decarboxylases, HFCD"/>
    <property type="match status" value="1"/>
</dbReference>
<evidence type="ECO:0000256" key="2">
    <source>
        <dbReference type="ARBA" id="ARBA00023239"/>
    </source>
</evidence>
<dbReference type="PANTHER" id="PTHR14359:SF6">
    <property type="entry name" value="PHOSPHOPANTOTHENOYLCYSTEINE DECARBOXYLASE"/>
    <property type="match status" value="1"/>
</dbReference>
<comment type="similarity">
    <text evidence="3 4">In the N-terminal section; belongs to the HFCD (homo-oligomeric flavin containing Cys decarboxylase) superfamily.</text>
</comment>
<dbReference type="AlphaFoldDB" id="A0A932ZVC8"/>
<feature type="region of interest" description="Phosphopantothenoylcysteine decarboxylase" evidence="3">
    <location>
        <begin position="1"/>
        <end position="197"/>
    </location>
</feature>
<dbReference type="GO" id="GO:0015937">
    <property type="term" value="P:coenzyme A biosynthetic process"/>
    <property type="evidence" value="ECO:0007669"/>
    <property type="project" value="UniProtKB-UniRule"/>
</dbReference>
<keyword evidence="2 3" id="KW-0456">Lyase</keyword>
<evidence type="ECO:0000259" key="6">
    <source>
        <dbReference type="Pfam" id="PF04127"/>
    </source>
</evidence>
<dbReference type="HAMAP" id="MF_02225">
    <property type="entry name" value="CoaBC"/>
    <property type="match status" value="1"/>
</dbReference>
<dbReference type="Pfam" id="PF02441">
    <property type="entry name" value="Flavoprotein"/>
    <property type="match status" value="1"/>
</dbReference>
<comment type="pathway">
    <text evidence="3 4">Cofactor biosynthesis; coenzyme A biosynthesis; CoA from (R)-pantothenate: step 2/5.</text>
</comment>
<evidence type="ECO:0000256" key="1">
    <source>
        <dbReference type="ARBA" id="ARBA00022793"/>
    </source>
</evidence>
<organism evidence="7 8">
    <name type="scientific">Tectimicrobiota bacterium</name>
    <dbReference type="NCBI Taxonomy" id="2528274"/>
    <lineage>
        <taxon>Bacteria</taxon>
        <taxon>Pseudomonadati</taxon>
        <taxon>Nitrospinota/Tectimicrobiota group</taxon>
        <taxon>Candidatus Tectimicrobiota</taxon>
    </lineage>
</organism>
<dbReference type="Gene3D" id="3.40.50.1950">
    <property type="entry name" value="Flavin prenyltransferase-like"/>
    <property type="match status" value="1"/>
</dbReference>
<protein>
    <recommendedName>
        <fullName evidence="3">Coenzyme A biosynthesis bifunctional protein CoaBC</fullName>
    </recommendedName>
    <alternativeName>
        <fullName evidence="3">DNA/pantothenate metabolism flavoprotein</fullName>
    </alternativeName>
    <alternativeName>
        <fullName evidence="3">Phosphopantothenoylcysteine synthetase/decarboxylase</fullName>
        <shortName evidence="3">PPCS-PPCDC</shortName>
    </alternativeName>
    <domain>
        <recommendedName>
            <fullName evidence="3">Phosphopantothenoylcysteine decarboxylase</fullName>
            <shortName evidence="3">PPC decarboxylase</shortName>
            <shortName evidence="3">PPC-DC</shortName>
            <ecNumber evidence="3">4.1.1.36</ecNumber>
        </recommendedName>
        <alternativeName>
            <fullName evidence="3">CoaC</fullName>
        </alternativeName>
    </domain>
    <domain>
        <recommendedName>
            <fullName evidence="3">Phosphopantothenate--cysteine ligase</fullName>
            <ecNumber evidence="3">6.3.2.5</ecNumber>
        </recommendedName>
        <alternativeName>
            <fullName evidence="3">CoaB</fullName>
        </alternativeName>
        <alternativeName>
            <fullName evidence="3">Phosphopantothenoylcysteine synthetase</fullName>
            <shortName evidence="3">PPC synthetase</shortName>
            <shortName evidence="3">PPC-S</shortName>
        </alternativeName>
    </domain>
</protein>
<comment type="caution">
    <text evidence="3">Lacks conserved residue(s) required for the propagation of feature annotation.</text>
</comment>
<dbReference type="GO" id="GO:0004632">
    <property type="term" value="F:phosphopantothenate--cysteine ligase activity"/>
    <property type="evidence" value="ECO:0007669"/>
    <property type="project" value="UniProtKB-UniRule"/>
</dbReference>
<proteinExistence type="inferred from homology"/>
<comment type="pathway">
    <text evidence="3 4">Cofactor biosynthesis; coenzyme A biosynthesis; CoA from (R)-pantothenate: step 3/5.</text>
</comment>
<gene>
    <name evidence="3 7" type="primary">coaBC</name>
    <name evidence="7" type="ORF">HY618_02330</name>
</gene>
<comment type="cofactor">
    <cofactor evidence="3">
        <name>Mg(2+)</name>
        <dbReference type="ChEBI" id="CHEBI:18420"/>
    </cofactor>
</comment>
<evidence type="ECO:0000313" key="7">
    <source>
        <dbReference type="EMBL" id="MBI4251270.1"/>
    </source>
</evidence>
<evidence type="ECO:0000256" key="4">
    <source>
        <dbReference type="RuleBase" id="RU364078"/>
    </source>
</evidence>
<dbReference type="InterPro" id="IPR003382">
    <property type="entry name" value="Flavoprotein"/>
</dbReference>
<dbReference type="Proteomes" id="UP000752292">
    <property type="component" value="Unassembled WGS sequence"/>
</dbReference>
<feature type="binding site" evidence="3">
    <location>
        <position position="286"/>
    </location>
    <ligand>
        <name>CTP</name>
        <dbReference type="ChEBI" id="CHEBI:37563"/>
    </ligand>
</feature>
<comment type="catalytic activity">
    <reaction evidence="3 4">
        <text>(R)-4'-phosphopantothenate + L-cysteine + CTP = N-[(R)-4-phosphopantothenoyl]-L-cysteine + CMP + diphosphate + H(+)</text>
        <dbReference type="Rhea" id="RHEA:19397"/>
        <dbReference type="ChEBI" id="CHEBI:10986"/>
        <dbReference type="ChEBI" id="CHEBI:15378"/>
        <dbReference type="ChEBI" id="CHEBI:33019"/>
        <dbReference type="ChEBI" id="CHEBI:35235"/>
        <dbReference type="ChEBI" id="CHEBI:37563"/>
        <dbReference type="ChEBI" id="CHEBI:59458"/>
        <dbReference type="ChEBI" id="CHEBI:60377"/>
        <dbReference type="EC" id="6.3.2.5"/>
    </reaction>
</comment>
<feature type="binding site" evidence="3">
    <location>
        <position position="344"/>
    </location>
    <ligand>
        <name>CTP</name>
        <dbReference type="ChEBI" id="CHEBI:37563"/>
    </ligand>
</feature>
<dbReference type="GO" id="GO:0046872">
    <property type="term" value="F:metal ion binding"/>
    <property type="evidence" value="ECO:0007669"/>
    <property type="project" value="UniProtKB-KW"/>
</dbReference>
<dbReference type="EC" id="4.1.1.36" evidence="3"/>
<dbReference type="InterPro" id="IPR007085">
    <property type="entry name" value="DNA/pantothenate-metab_flavo_C"/>
</dbReference>
<keyword evidence="3 4" id="KW-0288">FMN</keyword>
<feature type="binding site" evidence="3">
    <location>
        <position position="348"/>
    </location>
    <ligand>
        <name>CTP</name>
        <dbReference type="ChEBI" id="CHEBI:37563"/>
    </ligand>
</feature>
<comment type="function">
    <text evidence="4">Catalyzes two steps in the biosynthesis of coenzyme A. In the first step cysteine is conjugated to 4'-phosphopantothenate to form 4-phosphopantothenoylcysteine, in the latter compound is decarboxylated to form 4'-phosphopantotheine.</text>
</comment>
<dbReference type="Pfam" id="PF04127">
    <property type="entry name" value="DFP"/>
    <property type="match status" value="1"/>
</dbReference>
<dbReference type="InterPro" id="IPR005252">
    <property type="entry name" value="CoaBC"/>
</dbReference>
<feature type="domain" description="DNA/pantothenate metabolism flavoprotein C-terminal" evidence="6">
    <location>
        <begin position="193"/>
        <end position="402"/>
    </location>
</feature>
<comment type="function">
    <text evidence="3">Catalyzes two sequential steps in the biosynthesis of coenzyme A. In the first step cysteine is conjugated to 4'-phosphopantothenate to form 4-phosphopantothenoylcysteine. In the second step the latter compound is decarboxylated to form 4'-phosphopantotheine.</text>
</comment>
<dbReference type="GO" id="GO:0004633">
    <property type="term" value="F:phosphopantothenoylcysteine decarboxylase activity"/>
    <property type="evidence" value="ECO:0007669"/>
    <property type="project" value="UniProtKB-UniRule"/>
</dbReference>
<dbReference type="GO" id="GO:0010181">
    <property type="term" value="F:FMN binding"/>
    <property type="evidence" value="ECO:0007669"/>
    <property type="project" value="UniProtKB-UniRule"/>
</dbReference>
<comment type="catalytic activity">
    <reaction evidence="3 4">
        <text>N-[(R)-4-phosphopantothenoyl]-L-cysteine + H(+) = (R)-4'-phosphopantetheine + CO2</text>
        <dbReference type="Rhea" id="RHEA:16793"/>
        <dbReference type="ChEBI" id="CHEBI:15378"/>
        <dbReference type="ChEBI" id="CHEBI:16526"/>
        <dbReference type="ChEBI" id="CHEBI:59458"/>
        <dbReference type="ChEBI" id="CHEBI:61723"/>
        <dbReference type="EC" id="4.1.1.36"/>
    </reaction>
</comment>
<feature type="region of interest" description="Phosphopantothenate--cysteine ligase" evidence="3">
    <location>
        <begin position="198"/>
        <end position="411"/>
    </location>
</feature>
<keyword evidence="3" id="KW-0511">Multifunctional enzyme</keyword>
<reference evidence="7" key="1">
    <citation type="submission" date="2020-07" db="EMBL/GenBank/DDBJ databases">
        <title>Huge and variable diversity of episymbiotic CPR bacteria and DPANN archaea in groundwater ecosystems.</title>
        <authorList>
            <person name="He C.Y."/>
            <person name="Keren R."/>
            <person name="Whittaker M."/>
            <person name="Farag I.F."/>
            <person name="Doudna J."/>
            <person name="Cate J.H.D."/>
            <person name="Banfield J.F."/>
        </authorList>
    </citation>
    <scope>NUCLEOTIDE SEQUENCE</scope>
    <source>
        <strain evidence="7">NC_groundwater_1370_Ag_S-0.2um_69_93</strain>
    </source>
</reference>
<dbReference type="InterPro" id="IPR035929">
    <property type="entry name" value="CoaB-like_sf"/>
</dbReference>
<evidence type="ECO:0000313" key="8">
    <source>
        <dbReference type="Proteomes" id="UP000752292"/>
    </source>
</evidence>
<dbReference type="InterPro" id="IPR036551">
    <property type="entry name" value="Flavin_trans-like"/>
</dbReference>
<evidence type="ECO:0000259" key="5">
    <source>
        <dbReference type="Pfam" id="PF02441"/>
    </source>
</evidence>
<dbReference type="GO" id="GO:0071513">
    <property type="term" value="C:phosphopantothenoylcysteine decarboxylase complex"/>
    <property type="evidence" value="ECO:0007669"/>
    <property type="project" value="TreeGrafter"/>
</dbReference>
<comment type="similarity">
    <text evidence="3 4">In the C-terminal section; belongs to the PPC synthetase family.</text>
</comment>
<keyword evidence="3" id="KW-0479">Metal-binding</keyword>
<dbReference type="Gene3D" id="3.40.50.10300">
    <property type="entry name" value="CoaB-like"/>
    <property type="match status" value="1"/>
</dbReference>
<accession>A0A932ZVC8</accession>
<keyword evidence="3 4" id="KW-0285">Flavoprotein</keyword>
<keyword evidence="1 3" id="KW-0210">Decarboxylase</keyword>
<keyword evidence="3 4" id="KW-0436">Ligase</keyword>
<dbReference type="EMBL" id="JACQRX010000105">
    <property type="protein sequence ID" value="MBI4251270.1"/>
    <property type="molecule type" value="Genomic_DNA"/>
</dbReference>
<name>A0A932ZVC8_UNCTE</name>
<feature type="domain" description="Flavoprotein" evidence="5">
    <location>
        <begin position="8"/>
        <end position="186"/>
    </location>
</feature>
<comment type="cofactor">
    <cofactor evidence="3">
        <name>FMN</name>
        <dbReference type="ChEBI" id="CHEBI:58210"/>
    </cofactor>
    <text evidence="3">Binds 1 FMN per subunit.</text>
</comment>